<evidence type="ECO:0000256" key="1">
    <source>
        <dbReference type="ARBA" id="ARBA00000032"/>
    </source>
</evidence>
<comment type="catalytic activity">
    <reaction evidence="1">
        <text>a phosphate monoester + H2O = an alcohol + phosphate</text>
        <dbReference type="Rhea" id="RHEA:15017"/>
        <dbReference type="ChEBI" id="CHEBI:15377"/>
        <dbReference type="ChEBI" id="CHEBI:30879"/>
        <dbReference type="ChEBI" id="CHEBI:43474"/>
        <dbReference type="ChEBI" id="CHEBI:67140"/>
        <dbReference type="EC" id="3.1.3.2"/>
    </reaction>
</comment>
<reference evidence="8 9" key="1">
    <citation type="submission" date="2017-03" db="EMBL/GenBank/DDBJ databases">
        <title>Genome of the blue death feigning beetle - Asbolus verrucosus.</title>
        <authorList>
            <person name="Rider S.D."/>
        </authorList>
    </citation>
    <scope>NUCLEOTIDE SEQUENCE [LARGE SCALE GENOMIC DNA]</scope>
    <source>
        <strain evidence="8">Butters</strain>
        <tissue evidence="8">Head and leg muscle</tissue>
    </source>
</reference>
<evidence type="ECO:0000256" key="7">
    <source>
        <dbReference type="ARBA" id="ARBA00023180"/>
    </source>
</evidence>
<evidence type="ECO:0000256" key="3">
    <source>
        <dbReference type="ARBA" id="ARBA00012646"/>
    </source>
</evidence>
<evidence type="ECO:0000256" key="5">
    <source>
        <dbReference type="ARBA" id="ARBA00022801"/>
    </source>
</evidence>
<dbReference type="EMBL" id="QDEB01055619">
    <property type="protein sequence ID" value="RZC37104.1"/>
    <property type="molecule type" value="Genomic_DNA"/>
</dbReference>
<protein>
    <recommendedName>
        <fullName evidence="3">acid phosphatase</fullName>
        <ecNumber evidence="3">3.1.3.2</ecNumber>
    </recommendedName>
</protein>
<dbReference type="PANTHER" id="PTHR11567">
    <property type="entry name" value="ACID PHOSPHATASE-RELATED"/>
    <property type="match status" value="1"/>
</dbReference>
<dbReference type="GO" id="GO:0003993">
    <property type="term" value="F:acid phosphatase activity"/>
    <property type="evidence" value="ECO:0007669"/>
    <property type="project" value="UniProtKB-EC"/>
</dbReference>
<name>A0A482VWF7_ASBVE</name>
<evidence type="ECO:0000256" key="2">
    <source>
        <dbReference type="ARBA" id="ARBA00005375"/>
    </source>
</evidence>
<organism evidence="8 9">
    <name type="scientific">Asbolus verrucosus</name>
    <name type="common">Desert ironclad beetle</name>
    <dbReference type="NCBI Taxonomy" id="1661398"/>
    <lineage>
        <taxon>Eukaryota</taxon>
        <taxon>Metazoa</taxon>
        <taxon>Ecdysozoa</taxon>
        <taxon>Arthropoda</taxon>
        <taxon>Hexapoda</taxon>
        <taxon>Insecta</taxon>
        <taxon>Pterygota</taxon>
        <taxon>Neoptera</taxon>
        <taxon>Endopterygota</taxon>
        <taxon>Coleoptera</taxon>
        <taxon>Polyphaga</taxon>
        <taxon>Cucujiformia</taxon>
        <taxon>Tenebrionidae</taxon>
        <taxon>Pimeliinae</taxon>
        <taxon>Asbolus</taxon>
    </lineage>
</organism>
<dbReference type="PROSITE" id="PS00616">
    <property type="entry name" value="HIS_ACID_PHOSPHAT_1"/>
    <property type="match status" value="1"/>
</dbReference>
<feature type="non-terminal residue" evidence="8">
    <location>
        <position position="349"/>
    </location>
</feature>
<feature type="non-terminal residue" evidence="8">
    <location>
        <position position="1"/>
    </location>
</feature>
<comment type="similarity">
    <text evidence="2">Belongs to the histidine acid phosphatase family.</text>
</comment>
<keyword evidence="7" id="KW-0325">Glycoprotein</keyword>
<comment type="caution">
    <text evidence="8">The sequence shown here is derived from an EMBL/GenBank/DDBJ whole genome shotgun (WGS) entry which is preliminary data.</text>
</comment>
<dbReference type="Gene3D" id="3.40.50.1240">
    <property type="entry name" value="Phosphoglycerate mutase-like"/>
    <property type="match status" value="1"/>
</dbReference>
<dbReference type="InterPro" id="IPR000560">
    <property type="entry name" value="His_Pase_clade-2"/>
</dbReference>
<dbReference type="Pfam" id="PF00328">
    <property type="entry name" value="His_Phos_2"/>
    <property type="match status" value="1"/>
</dbReference>
<keyword evidence="6" id="KW-1015">Disulfide bond</keyword>
<dbReference type="InterPro" id="IPR029033">
    <property type="entry name" value="His_PPase_superfam"/>
</dbReference>
<evidence type="ECO:0000313" key="9">
    <source>
        <dbReference type="Proteomes" id="UP000292052"/>
    </source>
</evidence>
<sequence length="349" mass="39606">ISADGLDTVSTGQDTLVLLHVLFRHGNRTPEKGSQFPKDPHLNETFEPFGYGQLTTKGKKTEYEIGEYLRLTYGKFIPEQYSPDVVYALSTNFKRTKMSLQLVLASLFPPLLTDLFSVNLNWQPVPFNIEPGAGLIGLPFIYCVNYLNQYYEYVESEEAQEIIASYRELYQQLSLDTGLKVTSPKQVAGIYSTLESEESYGLKLPEWASKIFPKILGEAASVYFEFTAGNSVLKKYIAGFLLKQILEDSLSRRNGTLKNTKVFLYSAHDFNVAAVLRTLNVFDRHVPPYGATIFFEIHKVGEIYGLKLYYQDYTKLSPQLLTIPGCSSFCELDRFHQLVEEYLPGANDH</sequence>
<gene>
    <name evidence="8" type="ORF">BDFB_002252</name>
</gene>
<accession>A0A482VWF7</accession>
<evidence type="ECO:0000313" key="8">
    <source>
        <dbReference type="EMBL" id="RZC37104.1"/>
    </source>
</evidence>
<proteinExistence type="inferred from homology"/>
<dbReference type="OrthoDB" id="10257284at2759"/>
<dbReference type="CDD" id="cd07061">
    <property type="entry name" value="HP_HAP_like"/>
    <property type="match status" value="1"/>
</dbReference>
<dbReference type="PANTHER" id="PTHR11567:SF211">
    <property type="entry name" value="PROSTATIC ACID PHOSPHATASE"/>
    <property type="match status" value="1"/>
</dbReference>
<dbReference type="EC" id="3.1.3.2" evidence="3"/>
<dbReference type="Proteomes" id="UP000292052">
    <property type="component" value="Unassembled WGS sequence"/>
</dbReference>
<dbReference type="AlphaFoldDB" id="A0A482VWF7"/>
<keyword evidence="5" id="KW-0378">Hydrolase</keyword>
<keyword evidence="9" id="KW-1185">Reference proteome</keyword>
<dbReference type="InterPro" id="IPR033379">
    <property type="entry name" value="Acid_Pase_AS"/>
</dbReference>
<dbReference type="SUPFAM" id="SSF53254">
    <property type="entry name" value="Phosphoglycerate mutase-like"/>
    <property type="match status" value="1"/>
</dbReference>
<evidence type="ECO:0000256" key="4">
    <source>
        <dbReference type="ARBA" id="ARBA00022729"/>
    </source>
</evidence>
<keyword evidence="4" id="KW-0732">Signal</keyword>
<dbReference type="InterPro" id="IPR050645">
    <property type="entry name" value="Histidine_acid_phosphatase"/>
</dbReference>
<evidence type="ECO:0000256" key="6">
    <source>
        <dbReference type="ARBA" id="ARBA00023157"/>
    </source>
</evidence>